<protein>
    <submittedName>
        <fullName evidence="3">Peroxidase family protein</fullName>
    </submittedName>
</protein>
<feature type="transmembrane region" description="Helical" evidence="2">
    <location>
        <begin position="6"/>
        <end position="23"/>
    </location>
</feature>
<accession>A0ABW2B5C4</accession>
<organism evidence="3 4">
    <name type="scientific">Sulfitobacter porphyrae</name>
    <dbReference type="NCBI Taxonomy" id="1246864"/>
    <lineage>
        <taxon>Bacteria</taxon>
        <taxon>Pseudomonadati</taxon>
        <taxon>Pseudomonadota</taxon>
        <taxon>Alphaproteobacteria</taxon>
        <taxon>Rhodobacterales</taxon>
        <taxon>Roseobacteraceae</taxon>
        <taxon>Sulfitobacter</taxon>
    </lineage>
</organism>
<feature type="region of interest" description="Disordered" evidence="1">
    <location>
        <begin position="312"/>
        <end position="343"/>
    </location>
</feature>
<reference evidence="4" key="1">
    <citation type="journal article" date="2019" name="Int. J. Syst. Evol. Microbiol.">
        <title>The Global Catalogue of Microorganisms (GCM) 10K type strain sequencing project: providing services to taxonomists for standard genome sequencing and annotation.</title>
        <authorList>
            <consortium name="The Broad Institute Genomics Platform"/>
            <consortium name="The Broad Institute Genome Sequencing Center for Infectious Disease"/>
            <person name="Wu L."/>
            <person name="Ma J."/>
        </authorList>
    </citation>
    <scope>NUCLEOTIDE SEQUENCE [LARGE SCALE GENOMIC DNA]</scope>
    <source>
        <strain evidence="4">CCUG 66188</strain>
    </source>
</reference>
<evidence type="ECO:0000256" key="2">
    <source>
        <dbReference type="SAM" id="Phobius"/>
    </source>
</evidence>
<keyword evidence="2" id="KW-1133">Transmembrane helix</keyword>
<proteinExistence type="predicted"/>
<dbReference type="Proteomes" id="UP001596353">
    <property type="component" value="Unassembled WGS sequence"/>
</dbReference>
<name>A0ABW2B5C4_9RHOB</name>
<dbReference type="InterPro" id="IPR010255">
    <property type="entry name" value="Haem_peroxidase_sf"/>
</dbReference>
<keyword evidence="2" id="KW-0472">Membrane</keyword>
<evidence type="ECO:0000313" key="3">
    <source>
        <dbReference type="EMBL" id="MFC6760582.1"/>
    </source>
</evidence>
<dbReference type="Gene3D" id="1.10.640.10">
    <property type="entry name" value="Haem peroxidase domain superfamily, animal type"/>
    <property type="match status" value="1"/>
</dbReference>
<gene>
    <name evidence="3" type="ORF">ACFQFQ_15540</name>
</gene>
<keyword evidence="3" id="KW-0560">Oxidoreductase</keyword>
<evidence type="ECO:0000313" key="4">
    <source>
        <dbReference type="Proteomes" id="UP001596353"/>
    </source>
</evidence>
<keyword evidence="2" id="KW-0812">Transmembrane</keyword>
<dbReference type="GO" id="GO:0004601">
    <property type="term" value="F:peroxidase activity"/>
    <property type="evidence" value="ECO:0007669"/>
    <property type="project" value="UniProtKB-KW"/>
</dbReference>
<evidence type="ECO:0000256" key="1">
    <source>
        <dbReference type="SAM" id="MobiDB-lite"/>
    </source>
</evidence>
<dbReference type="Pfam" id="PF03098">
    <property type="entry name" value="An_peroxidase"/>
    <property type="match status" value="1"/>
</dbReference>
<dbReference type="InterPro" id="IPR037120">
    <property type="entry name" value="Haem_peroxidase_sf_animal"/>
</dbReference>
<comment type="caution">
    <text evidence="3">The sequence shown here is derived from an EMBL/GenBank/DDBJ whole genome shotgun (WGS) entry which is preliminary data.</text>
</comment>
<dbReference type="PROSITE" id="PS50292">
    <property type="entry name" value="PEROXIDASE_3"/>
    <property type="match status" value="1"/>
</dbReference>
<dbReference type="SUPFAM" id="SSF48113">
    <property type="entry name" value="Heme-dependent peroxidases"/>
    <property type="match status" value="1"/>
</dbReference>
<keyword evidence="3" id="KW-0575">Peroxidase</keyword>
<dbReference type="InterPro" id="IPR019791">
    <property type="entry name" value="Haem_peroxidase_animal"/>
</dbReference>
<dbReference type="EMBL" id="JBHSWG010000001">
    <property type="protein sequence ID" value="MFC6760582.1"/>
    <property type="molecule type" value="Genomic_DNA"/>
</dbReference>
<keyword evidence="4" id="KW-1185">Reference proteome</keyword>
<sequence>MFKYVVAGLGVFCVAFVAIWIAVDPGIRSCITMAERGIPPVAATREERFLGKVLYDTANCRGGSVATASRGTPWVDWSNYWGTGDDASRSSNYNPVTFIARHLSGTGRGIDGALLDLERQRVELIKFNLFDNGTYPDYVLGRDGRDGRTLKSWPELRLPPGHPDYARVGGPGAQVCRGEMLRFRNLQGTCNDLRNPGMGATGVVYPRNVEFESTFPIVAASQGNSIAAARHAGRIDMMTPDPQVISRALFTRDQSAPELCNAGYGLPGNDVTAQCDYQKAPFFNVLAAYWIQFMTHDWFSHLDEGRNDESRRISMGCQSTGGGGKAPPDARGSGRTGLQSCGGGIWRKVPPDVAARQFRRRIAPAARLQDHVEHGDGMVGCLADLRL</sequence>